<feature type="domain" description="Probable ATP-binding protein BrxC 4th six-stranded beta-sheet" evidence="3">
    <location>
        <begin position="555"/>
        <end position="740"/>
    </location>
</feature>
<dbReference type="InterPro" id="IPR058038">
    <property type="entry name" value="BREX_BrxC_wHTH"/>
</dbReference>
<gene>
    <name evidence="4" type="ORF">SDC9_37512</name>
</gene>
<dbReference type="Pfam" id="PF25796">
    <property type="entry name" value="BREX_BrxC_4th"/>
    <property type="match status" value="1"/>
</dbReference>
<feature type="domain" description="Probable ATP-binding protein BrxC alpha-helical" evidence="2">
    <location>
        <begin position="875"/>
        <end position="997"/>
    </location>
</feature>
<proteinExistence type="predicted"/>
<dbReference type="NCBIfam" id="NF033441">
    <property type="entry name" value="BREX_BrxC"/>
    <property type="match status" value="1"/>
</dbReference>
<dbReference type="InterPro" id="IPR058037">
    <property type="entry name" value="BREX_BrxC_helical"/>
</dbReference>
<dbReference type="AlphaFoldDB" id="A0A644VJ68"/>
<feature type="domain" description="Probable ATP-binding protein BrxC winged helix-turn-helix" evidence="1">
    <location>
        <begin position="751"/>
        <end position="867"/>
    </location>
</feature>
<organism evidence="4">
    <name type="scientific">bioreactor metagenome</name>
    <dbReference type="NCBI Taxonomy" id="1076179"/>
    <lineage>
        <taxon>unclassified sequences</taxon>
        <taxon>metagenomes</taxon>
        <taxon>ecological metagenomes</taxon>
    </lineage>
</organism>
<evidence type="ECO:0000313" key="4">
    <source>
        <dbReference type="EMBL" id="MPL91444.1"/>
    </source>
</evidence>
<evidence type="ECO:0008006" key="5">
    <source>
        <dbReference type="Google" id="ProtNLM"/>
    </source>
</evidence>
<dbReference type="Pfam" id="PF25792">
    <property type="entry name" value="BREX_BrxC_helical"/>
    <property type="match status" value="1"/>
</dbReference>
<dbReference type="InterPro" id="IPR058036">
    <property type="entry name" value="BREX_BrxC_4th"/>
</dbReference>
<dbReference type="SUPFAM" id="SSF52540">
    <property type="entry name" value="P-loop containing nucleoside triphosphate hydrolases"/>
    <property type="match status" value="1"/>
</dbReference>
<evidence type="ECO:0000259" key="1">
    <source>
        <dbReference type="Pfam" id="PF25791"/>
    </source>
</evidence>
<dbReference type="Pfam" id="PF25791">
    <property type="entry name" value="WHD_BREX_BrxC"/>
    <property type="match status" value="1"/>
</dbReference>
<evidence type="ECO:0000259" key="2">
    <source>
        <dbReference type="Pfam" id="PF25792"/>
    </source>
</evidence>
<name>A0A644VJ68_9ZZZZ</name>
<dbReference type="InterPro" id="IPR047679">
    <property type="entry name" value="BREX_BrxC"/>
</dbReference>
<accession>A0A644VJ68</accession>
<sequence>MQIKEMFKKDINRDIKGVIKVGQMDDENIHQELNEYIVTNELLKHFREFFESYKKGIGNYTDDMGVWISGFFGSGKSHFLKILSYILENKEVNGKKAVDFFKSGRISDPMIIADMLLSSKISTDVILFNIDAKSSTSDYDENAILDVFLKVFNEFQGFSSSYPFLADLERKLSHDGIYDNFKSEFKKTNSKDWETQREKFYFIQDDIVSSLNSIGYMSEESARNWAENADDNYKVSIEDFSKLIQEYLESKGNDHHIVFLVDEIGQYIGENSKLMLNLQTLTEELGINCGGKAWIVVTSQEAIDSLVDLKGKDFSKIQGRFKTRLSLSSSNVDEVIRKRILGKNGTAIETLVSLYEGKEAIIKNLIHFEDSAEMKRYIDAEDFAEVYPFIPYQFNLLSHVLTAIREHGASGQHLSEGERSMLALFQESAIDFMNESEGSLVPFNLFYNALDQFIESRHSSVINKSLQNDNLDSYDSEVLKALFMIKYVKEIKSNLENLTTLLVDNIDVDRVILKKKIEKSLQNLENETLIQKNGDIYTFLTNEEQDINEAIKKENVEIGEIQNKVSDAIFEEIFSDKKYRYSNRYNFDFNKAVDDKYRGHRQNDIGINVITSYFDLSDSFIISQSQLTPEADYERESRILQLKSENNEIIINIRDSQNFLDEIEGYLKIEKYLNKNSSTLSSNYKSILIAKREEISDKKNRVKVFLQEALEDGDIYINGEKVGIDKKNPNSRINDALKNLVNKVYYKLDYMKDEPNDAKIKDTLIHPNKFTESKSNVAIDDLMNYIKTSCSNHSKISFKTILERFKKAPYGFVDDDIRWIIATLFARNSIYLIKNSEQISLSQYSADEVLRFLKDKKYQEKILIDMKVRPNEKHVRSVKNILKEFFDISTPKEDNDLLRDQFLNEMDNYDKFEIILSEYNIEKRYPGKATIKKAKELFKNIKRTKTTLEFYQYVFDVEDELLDLYNQIDSIMTFFNGRQKDIFKESCEIIDTFENSKYLISSQELIHDIDSIREIIEMDSPYSNIHILPELNKFFKEEFSEIVKEEKLDVLNYVHQDKELVLSQLHSSKLKENFETKVNSEFDNIETAINNTEDIPKIQSFKNVSENKREELLNQINEFIHKDDGPHAPCGPVIRPKIVNIKEVLDTNTISIKKEEDIEKFISSLKNKLKKKLEGLDEKGSIDLRF</sequence>
<comment type="caution">
    <text evidence="4">The sequence shown here is derived from an EMBL/GenBank/DDBJ whole genome shotgun (WGS) entry which is preliminary data.</text>
</comment>
<evidence type="ECO:0000259" key="3">
    <source>
        <dbReference type="Pfam" id="PF25796"/>
    </source>
</evidence>
<reference evidence="4" key="1">
    <citation type="submission" date="2019-08" db="EMBL/GenBank/DDBJ databases">
        <authorList>
            <person name="Kucharzyk K."/>
            <person name="Murdoch R.W."/>
            <person name="Higgins S."/>
            <person name="Loffler F."/>
        </authorList>
    </citation>
    <scope>NUCLEOTIDE SEQUENCE</scope>
</reference>
<dbReference type="InterPro" id="IPR027417">
    <property type="entry name" value="P-loop_NTPase"/>
</dbReference>
<dbReference type="EMBL" id="VSSQ01000329">
    <property type="protein sequence ID" value="MPL91444.1"/>
    <property type="molecule type" value="Genomic_DNA"/>
</dbReference>
<protein>
    <recommendedName>
        <fullName evidence="5">BREX system P-loop protein BrxC</fullName>
    </recommendedName>
</protein>